<protein>
    <submittedName>
        <fullName evidence="1">Uncharacterized protein</fullName>
    </submittedName>
</protein>
<keyword evidence="2" id="KW-1185">Reference proteome</keyword>
<reference evidence="2" key="1">
    <citation type="journal article" date="2008" name="Nat. Genet.">
        <title>The Pristionchus pacificus genome provides a unique perspective on nematode lifestyle and parasitism.</title>
        <authorList>
            <person name="Dieterich C."/>
            <person name="Clifton S.W."/>
            <person name="Schuster L.N."/>
            <person name="Chinwalla A."/>
            <person name="Delehaunty K."/>
            <person name="Dinkelacker I."/>
            <person name="Fulton L."/>
            <person name="Fulton R."/>
            <person name="Godfrey J."/>
            <person name="Minx P."/>
            <person name="Mitreva M."/>
            <person name="Roeseler W."/>
            <person name="Tian H."/>
            <person name="Witte H."/>
            <person name="Yang S.P."/>
            <person name="Wilson R.K."/>
            <person name="Sommer R.J."/>
        </authorList>
    </citation>
    <scope>NUCLEOTIDE SEQUENCE [LARGE SCALE GENOMIC DNA]</scope>
    <source>
        <strain evidence="2">PS312</strain>
    </source>
</reference>
<gene>
    <name evidence="1" type="primary">WBGene00284674</name>
</gene>
<evidence type="ECO:0000313" key="2">
    <source>
        <dbReference type="Proteomes" id="UP000005239"/>
    </source>
</evidence>
<reference evidence="1" key="2">
    <citation type="submission" date="2022-06" db="UniProtKB">
        <authorList>
            <consortium name="EnsemblMetazoa"/>
        </authorList>
    </citation>
    <scope>IDENTIFICATION</scope>
    <source>
        <strain evidence="1">PS312</strain>
    </source>
</reference>
<accession>A0A8R1V5F6</accession>
<name>A0A2A6CDB6_PRIPA</name>
<evidence type="ECO:0000313" key="1">
    <source>
        <dbReference type="EnsemblMetazoa" id="PPA46305.1"/>
    </source>
</evidence>
<organism evidence="1 2">
    <name type="scientific">Pristionchus pacificus</name>
    <name type="common">Parasitic nematode worm</name>
    <dbReference type="NCBI Taxonomy" id="54126"/>
    <lineage>
        <taxon>Eukaryota</taxon>
        <taxon>Metazoa</taxon>
        <taxon>Ecdysozoa</taxon>
        <taxon>Nematoda</taxon>
        <taxon>Chromadorea</taxon>
        <taxon>Rhabditida</taxon>
        <taxon>Rhabditina</taxon>
        <taxon>Diplogasteromorpha</taxon>
        <taxon>Diplogasteroidea</taxon>
        <taxon>Neodiplogasteridae</taxon>
        <taxon>Pristionchus</taxon>
    </lineage>
</organism>
<accession>A0A2A6CDB6</accession>
<dbReference type="Proteomes" id="UP000005239">
    <property type="component" value="Unassembled WGS sequence"/>
</dbReference>
<dbReference type="AlphaFoldDB" id="A0A2A6CDB6"/>
<sequence length="178" mass="20054">MNWIHLLKKYTALLANMAWNCCMSREKPEMRWVGLSTFGKHFVHKSLGHSDRTTHFKNTSSMVVTETPNERMPRCVCDSSRSPKRRGNLRNISKFPHVVISFLVCSIAVPSVFVMWLSYTMCIFSPVAQHISLLHEVGACNKVHVSCLAPGSMPLVGSSSITISEPPMRAMARDSLRF</sequence>
<proteinExistence type="predicted"/>
<dbReference type="EnsemblMetazoa" id="PPA46305.1">
    <property type="protein sequence ID" value="PPA46305.1"/>
    <property type="gene ID" value="WBGene00284674"/>
</dbReference>